<dbReference type="PANTHER" id="PTHR31669">
    <property type="entry name" value="PROTEIN FAR1-RELATED SEQUENCE 10-RELATED"/>
    <property type="match status" value="1"/>
</dbReference>
<dbReference type="InterPro" id="IPR006564">
    <property type="entry name" value="Znf_PMZ"/>
</dbReference>
<accession>A0A445DZV9</accession>
<dbReference type="PROSITE" id="PS50966">
    <property type="entry name" value="ZF_SWIM"/>
    <property type="match status" value="1"/>
</dbReference>
<gene>
    <name evidence="8" type="ORF">Ahy_A03g015161</name>
</gene>
<evidence type="ECO:0000313" key="8">
    <source>
        <dbReference type="EMBL" id="RYR68676.1"/>
    </source>
</evidence>
<evidence type="ECO:0000256" key="3">
    <source>
        <dbReference type="ARBA" id="ARBA00022771"/>
    </source>
</evidence>
<reference evidence="8 9" key="1">
    <citation type="submission" date="2019-01" db="EMBL/GenBank/DDBJ databases">
        <title>Sequencing of cultivated peanut Arachis hypogaea provides insights into genome evolution and oil improvement.</title>
        <authorList>
            <person name="Chen X."/>
        </authorList>
    </citation>
    <scope>NUCLEOTIDE SEQUENCE [LARGE SCALE GENOMIC DNA]</scope>
    <source>
        <strain evidence="9">cv. Fuhuasheng</strain>
        <tissue evidence="8">Leaves</tissue>
    </source>
</reference>
<evidence type="ECO:0000256" key="4">
    <source>
        <dbReference type="ARBA" id="ARBA00022833"/>
    </source>
</evidence>
<dbReference type="InterPro" id="IPR007527">
    <property type="entry name" value="Znf_SWIM"/>
</dbReference>
<keyword evidence="2 6" id="KW-0479">Metal-binding</keyword>
<sequence>MAFVINLNTQPSSEEIHTFDTHIDMNDTNICNSSSNSATETECTNEVLIHPTISDEEIPKVGMLFGTLKEARQFYYNYANKVGFEPHIRNTNFDKNGRTPINQSIQCNRDGNRTKKNLVTQRSNTVSSVHCKAHIYVKLDTFQYEYTNCIFRDVQAEFVKTCDCNLSPRVVKDNQYFYEVTQQKIVKGMSICSEYEVVFCPISHQVRCNCFRFESYGILCCHILSVLSHCRVDKVNSSYILSRWSKNVYRKHTHIRSSHDSRRSDESMNIFRGLCVDFYNVAQDFVHDKEEADILRSTFASAKVALSEHRAKHAESMRTSEYPDGLNALRSPPHVVPRGHPSFKRLEADVDRKIKNGTKRRRASSKHTKKVAAVEGDKHLNKATERRITASKHPKDFAPLEENCFTDNTVSCIPEHFPNATNTQMDSLSTVGFTTLLNSFQNPCIHMEYDFGCVPSQSSS</sequence>
<evidence type="ECO:0000313" key="9">
    <source>
        <dbReference type="Proteomes" id="UP000289738"/>
    </source>
</evidence>
<feature type="domain" description="SWIM-type" evidence="7">
    <location>
        <begin position="195"/>
        <end position="231"/>
    </location>
</feature>
<dbReference type="GO" id="GO:0008270">
    <property type="term" value="F:zinc ion binding"/>
    <property type="evidence" value="ECO:0007669"/>
    <property type="project" value="UniProtKB-UniRule"/>
</dbReference>
<comment type="caution">
    <text evidence="8">The sequence shown here is derived from an EMBL/GenBank/DDBJ whole genome shotgun (WGS) entry which is preliminary data.</text>
</comment>
<dbReference type="SMART" id="SM00575">
    <property type="entry name" value="ZnF_PMZ"/>
    <property type="match status" value="1"/>
</dbReference>
<keyword evidence="6" id="KW-0539">Nucleus</keyword>
<dbReference type="AlphaFoldDB" id="A0A445DZV9"/>
<organism evidence="8 9">
    <name type="scientific">Arachis hypogaea</name>
    <name type="common">Peanut</name>
    <dbReference type="NCBI Taxonomy" id="3818"/>
    <lineage>
        <taxon>Eukaryota</taxon>
        <taxon>Viridiplantae</taxon>
        <taxon>Streptophyta</taxon>
        <taxon>Embryophyta</taxon>
        <taxon>Tracheophyta</taxon>
        <taxon>Spermatophyta</taxon>
        <taxon>Magnoliopsida</taxon>
        <taxon>eudicotyledons</taxon>
        <taxon>Gunneridae</taxon>
        <taxon>Pentapetalae</taxon>
        <taxon>rosids</taxon>
        <taxon>fabids</taxon>
        <taxon>Fabales</taxon>
        <taxon>Fabaceae</taxon>
        <taxon>Papilionoideae</taxon>
        <taxon>50 kb inversion clade</taxon>
        <taxon>dalbergioids sensu lato</taxon>
        <taxon>Dalbergieae</taxon>
        <taxon>Pterocarpus clade</taxon>
        <taxon>Arachis</taxon>
    </lineage>
</organism>
<protein>
    <recommendedName>
        <fullName evidence="6">Protein FAR1-RELATED SEQUENCE</fullName>
    </recommendedName>
</protein>
<evidence type="ECO:0000256" key="2">
    <source>
        <dbReference type="ARBA" id="ARBA00022723"/>
    </source>
</evidence>
<name>A0A445DZV9_ARAHY</name>
<comment type="subcellular location">
    <subcellularLocation>
        <location evidence="6">Nucleus</location>
    </subcellularLocation>
</comment>
<dbReference type="InterPro" id="IPR004330">
    <property type="entry name" value="FAR1_DNA_bnd_dom"/>
</dbReference>
<dbReference type="GO" id="GO:0006355">
    <property type="term" value="P:regulation of DNA-templated transcription"/>
    <property type="evidence" value="ECO:0007669"/>
    <property type="project" value="UniProtKB-UniRule"/>
</dbReference>
<dbReference type="PANTHER" id="PTHR31669:SF283">
    <property type="entry name" value="PROTEIN FAR1-RELATED SEQUENCE"/>
    <property type="match status" value="1"/>
</dbReference>
<keyword evidence="3 5" id="KW-0863">Zinc-finger</keyword>
<dbReference type="GO" id="GO:0005634">
    <property type="term" value="C:nucleus"/>
    <property type="evidence" value="ECO:0007669"/>
    <property type="project" value="UniProtKB-SubCell"/>
</dbReference>
<dbReference type="InterPro" id="IPR031052">
    <property type="entry name" value="FHY3/FAR1"/>
</dbReference>
<keyword evidence="9" id="KW-1185">Reference proteome</keyword>
<comment type="similarity">
    <text evidence="1 6">Belongs to the FHY3/FAR1 family.</text>
</comment>
<evidence type="ECO:0000256" key="6">
    <source>
        <dbReference type="RuleBase" id="RU367018"/>
    </source>
</evidence>
<evidence type="ECO:0000259" key="7">
    <source>
        <dbReference type="PROSITE" id="PS50966"/>
    </source>
</evidence>
<proteinExistence type="inferred from homology"/>
<evidence type="ECO:0000256" key="1">
    <source>
        <dbReference type="ARBA" id="ARBA00005889"/>
    </source>
</evidence>
<dbReference type="Pfam" id="PF03101">
    <property type="entry name" value="FAR1"/>
    <property type="match status" value="1"/>
</dbReference>
<dbReference type="Proteomes" id="UP000289738">
    <property type="component" value="Chromosome A03"/>
</dbReference>
<dbReference type="Pfam" id="PF04434">
    <property type="entry name" value="SWIM"/>
    <property type="match status" value="1"/>
</dbReference>
<keyword evidence="4 6" id="KW-0862">Zinc</keyword>
<comment type="function">
    <text evidence="6">Putative transcription activator involved in regulating light control of development.</text>
</comment>
<dbReference type="EMBL" id="SDMP01000003">
    <property type="protein sequence ID" value="RYR68676.1"/>
    <property type="molecule type" value="Genomic_DNA"/>
</dbReference>
<evidence type="ECO:0000256" key="5">
    <source>
        <dbReference type="PROSITE-ProRule" id="PRU00325"/>
    </source>
</evidence>